<dbReference type="Proteomes" id="UP000494106">
    <property type="component" value="Unassembled WGS sequence"/>
</dbReference>
<evidence type="ECO:0000313" key="2">
    <source>
        <dbReference type="EMBL" id="CAB3258396.1"/>
    </source>
</evidence>
<accession>A0A8S1BF04</accession>
<feature type="compositionally biased region" description="Polar residues" evidence="1">
    <location>
        <begin position="91"/>
        <end position="116"/>
    </location>
</feature>
<keyword evidence="3" id="KW-1185">Reference proteome</keyword>
<reference evidence="2 3" key="1">
    <citation type="submission" date="2020-04" db="EMBL/GenBank/DDBJ databases">
        <authorList>
            <person name="Wallbank WR R."/>
            <person name="Pardo Diaz C."/>
            <person name="Kozak K."/>
            <person name="Martin S."/>
            <person name="Jiggins C."/>
            <person name="Moest M."/>
            <person name="Warren A I."/>
            <person name="Byers J.R.P. K."/>
            <person name="Montejo-Kovacevich G."/>
            <person name="Yen C E."/>
        </authorList>
    </citation>
    <scope>NUCLEOTIDE SEQUENCE [LARGE SCALE GENOMIC DNA]</scope>
</reference>
<dbReference type="OrthoDB" id="10035396at2759"/>
<evidence type="ECO:0000256" key="1">
    <source>
        <dbReference type="SAM" id="MobiDB-lite"/>
    </source>
</evidence>
<comment type="caution">
    <text evidence="2">The sequence shown here is derived from an EMBL/GenBank/DDBJ whole genome shotgun (WGS) entry which is preliminary data.</text>
</comment>
<proteinExistence type="predicted"/>
<name>A0A8S1BF04_ARCPL</name>
<sequence>MSEDNSGKSAEIGNIDHSNINGSNSKRLVQQAFHPGLFTRQRSSSLGSNQSKTQPTSGDQPVDTETETTEPCPPTWQRVPVSRNPKRKKTSNNSSPETVKTSNRFTGLTIDLTNTEAVPKEKRPAKPPPIVLYGVEDVNKLIELLITVVEKDQFSFKIINRNQLRISSLDIETYKQIINMARKNGLIGHTFNRKDQRCFRVVIRNLHPSTPISAIREAIEVTGNIVSGEIINAKFGPDKKSTSTFFVNIAPGPNNKARAQLVHLPYFVVIQTHEPFTDCILNYEYAD</sequence>
<protein>
    <submittedName>
        <fullName evidence="2">Uncharacterized protein</fullName>
    </submittedName>
</protein>
<dbReference type="AlphaFoldDB" id="A0A8S1BF04"/>
<organism evidence="2 3">
    <name type="scientific">Arctia plantaginis</name>
    <name type="common">Wood tiger moth</name>
    <name type="synonym">Phalaena plantaginis</name>
    <dbReference type="NCBI Taxonomy" id="874455"/>
    <lineage>
        <taxon>Eukaryota</taxon>
        <taxon>Metazoa</taxon>
        <taxon>Ecdysozoa</taxon>
        <taxon>Arthropoda</taxon>
        <taxon>Hexapoda</taxon>
        <taxon>Insecta</taxon>
        <taxon>Pterygota</taxon>
        <taxon>Neoptera</taxon>
        <taxon>Endopterygota</taxon>
        <taxon>Lepidoptera</taxon>
        <taxon>Glossata</taxon>
        <taxon>Ditrysia</taxon>
        <taxon>Noctuoidea</taxon>
        <taxon>Erebidae</taxon>
        <taxon>Arctiinae</taxon>
        <taxon>Arctia</taxon>
    </lineage>
</organism>
<evidence type="ECO:0000313" key="3">
    <source>
        <dbReference type="Proteomes" id="UP000494106"/>
    </source>
</evidence>
<gene>
    <name evidence="2" type="ORF">APLA_LOCUS16468</name>
</gene>
<feature type="region of interest" description="Disordered" evidence="1">
    <location>
        <begin position="1"/>
        <end position="124"/>
    </location>
</feature>
<feature type="compositionally biased region" description="Polar residues" evidence="1">
    <location>
        <begin position="40"/>
        <end position="59"/>
    </location>
</feature>
<dbReference type="EMBL" id="CADEBC010000598">
    <property type="protein sequence ID" value="CAB3258396.1"/>
    <property type="molecule type" value="Genomic_DNA"/>
</dbReference>
<feature type="compositionally biased region" description="Polar residues" evidence="1">
    <location>
        <begin position="16"/>
        <end position="28"/>
    </location>
</feature>